<accession>B7INF1</accession>
<evidence type="ECO:0000313" key="2">
    <source>
        <dbReference type="Proteomes" id="UP000006744"/>
    </source>
</evidence>
<dbReference type="EMBL" id="CP001186">
    <property type="protein sequence ID" value="ACK93528.1"/>
    <property type="molecule type" value="Genomic_DNA"/>
</dbReference>
<protein>
    <submittedName>
        <fullName evidence="1">Uncharacterized protein</fullName>
    </submittedName>
</protein>
<dbReference type="HOGENOM" id="CLU_3284338_0_0_9"/>
<gene>
    <name evidence="1" type="ordered locus">BCG9842_B2055</name>
</gene>
<name>B7INF1_BACC2</name>
<organism evidence="1 2">
    <name type="scientific">Bacillus cereus (strain G9842)</name>
    <dbReference type="NCBI Taxonomy" id="405531"/>
    <lineage>
        <taxon>Bacteria</taxon>
        <taxon>Bacillati</taxon>
        <taxon>Bacillota</taxon>
        <taxon>Bacilli</taxon>
        <taxon>Bacillales</taxon>
        <taxon>Bacillaceae</taxon>
        <taxon>Bacillus</taxon>
        <taxon>Bacillus cereus group</taxon>
    </lineage>
</organism>
<evidence type="ECO:0000313" key="1">
    <source>
        <dbReference type="EMBL" id="ACK93528.1"/>
    </source>
</evidence>
<dbReference type="Proteomes" id="UP000006744">
    <property type="component" value="Chromosome"/>
</dbReference>
<dbReference type="KEGG" id="bcg:BCG9842_B2055"/>
<dbReference type="AlphaFoldDB" id="B7INF1"/>
<proteinExistence type="predicted"/>
<reference evidence="1 2" key="1">
    <citation type="submission" date="2008-10" db="EMBL/GenBank/DDBJ databases">
        <title>Genome sequence of Bacillus cereus G9842.</title>
        <authorList>
            <person name="Dodson R.J."/>
            <person name="Durkin A.S."/>
            <person name="Rosovitz M.J."/>
            <person name="Rasko D.A."/>
            <person name="Hoffmaster A."/>
            <person name="Ravel J."/>
            <person name="Sutton G."/>
        </authorList>
    </citation>
    <scope>NUCLEOTIDE SEQUENCE [LARGE SCALE GENOMIC DNA]</scope>
    <source>
        <strain evidence="1 2">G9842</strain>
    </source>
</reference>
<sequence length="40" mass="4586">MGSFLVICFCILSFPPLLSYCMNIYVSSKMNNKEGSYQKK</sequence>